<proteinExistence type="inferred from homology"/>
<dbReference type="InterPro" id="IPR036065">
    <property type="entry name" value="BolA-like_sf"/>
</dbReference>
<dbReference type="InterPro" id="IPR050961">
    <property type="entry name" value="BolA/IbaG_stress_morph_reg"/>
</dbReference>
<dbReference type="EMBL" id="SHBL01000013">
    <property type="protein sequence ID" value="RZO24146.1"/>
    <property type="molecule type" value="Genomic_DNA"/>
</dbReference>
<dbReference type="Proteomes" id="UP000320146">
    <property type="component" value="Unassembled WGS sequence"/>
</dbReference>
<name>A0A520MSG3_9GAMM</name>
<dbReference type="Gene3D" id="3.10.20.90">
    <property type="entry name" value="Phosphatidylinositol 3-kinase Catalytic Subunit, Chain A, domain 1"/>
    <property type="match status" value="1"/>
</dbReference>
<gene>
    <name evidence="3" type="ORF">EVA99_02195</name>
</gene>
<dbReference type="Pfam" id="PF01722">
    <property type="entry name" value="BolA"/>
    <property type="match status" value="1"/>
</dbReference>
<dbReference type="PANTHER" id="PTHR46229:SF2">
    <property type="entry name" value="BOLA-LIKE PROTEIN 1"/>
    <property type="match status" value="1"/>
</dbReference>
<evidence type="ECO:0000256" key="2">
    <source>
        <dbReference type="RuleBase" id="RU003860"/>
    </source>
</evidence>
<dbReference type="SUPFAM" id="SSF82657">
    <property type="entry name" value="BolA-like"/>
    <property type="match status" value="1"/>
</dbReference>
<accession>A0A520MSG3</accession>
<evidence type="ECO:0000313" key="3">
    <source>
        <dbReference type="EMBL" id="RZO24146.1"/>
    </source>
</evidence>
<dbReference type="PIRSF" id="PIRSF003113">
    <property type="entry name" value="BolA"/>
    <property type="match status" value="1"/>
</dbReference>
<evidence type="ECO:0000313" key="4">
    <source>
        <dbReference type="Proteomes" id="UP000320146"/>
    </source>
</evidence>
<organism evidence="3 4">
    <name type="scientific">SAR86 cluster bacterium</name>
    <dbReference type="NCBI Taxonomy" id="2030880"/>
    <lineage>
        <taxon>Bacteria</taxon>
        <taxon>Pseudomonadati</taxon>
        <taxon>Pseudomonadota</taxon>
        <taxon>Gammaproteobacteria</taxon>
        <taxon>SAR86 cluster</taxon>
    </lineage>
</organism>
<dbReference type="PANTHER" id="PTHR46229">
    <property type="entry name" value="BOLA TRANSCRIPTION REGULATOR"/>
    <property type="match status" value="1"/>
</dbReference>
<protein>
    <submittedName>
        <fullName evidence="3">BolA family transcriptional regulator</fullName>
    </submittedName>
</protein>
<comment type="caution">
    <text evidence="3">The sequence shown here is derived from an EMBL/GenBank/DDBJ whole genome shotgun (WGS) entry which is preliminary data.</text>
</comment>
<dbReference type="InterPro" id="IPR002634">
    <property type="entry name" value="BolA"/>
</dbReference>
<dbReference type="AlphaFoldDB" id="A0A520MSG3"/>
<reference evidence="3 4" key="1">
    <citation type="submission" date="2019-02" db="EMBL/GenBank/DDBJ databases">
        <title>Prokaryotic population dynamics and viral predation in marine succession experiment using metagenomics: the confinement effect.</title>
        <authorList>
            <person name="Haro-Moreno J.M."/>
            <person name="Rodriguez-Valera F."/>
            <person name="Lopez-Perez M."/>
        </authorList>
    </citation>
    <scope>NUCLEOTIDE SEQUENCE [LARGE SCALE GENOMIC DNA]</scope>
    <source>
        <strain evidence="3">MED-G166</strain>
    </source>
</reference>
<sequence>MINEIKDRLSSHIDSEYLDIIDESPNHGGYTGTVSHIKIIIVSVRFDGLSLIKRHKLVYKALGPFVPKIHAISIVSKTPEQWKKSSDFIASPDCAKN</sequence>
<evidence type="ECO:0000256" key="1">
    <source>
        <dbReference type="ARBA" id="ARBA00005578"/>
    </source>
</evidence>
<comment type="similarity">
    <text evidence="1 2">Belongs to the BolA/IbaG family.</text>
</comment>